<dbReference type="Pfam" id="PF05175">
    <property type="entry name" value="MTS"/>
    <property type="match status" value="1"/>
</dbReference>
<dbReference type="RefSeq" id="WP_104069463.1">
    <property type="nucleotide sequence ID" value="NZ_PRDS01000002.1"/>
</dbReference>
<evidence type="ECO:0000256" key="4">
    <source>
        <dbReference type="ARBA" id="ARBA00048391"/>
    </source>
</evidence>
<dbReference type="InterPro" id="IPR040758">
    <property type="entry name" value="PrmC_N"/>
</dbReference>
<dbReference type="NCBIfam" id="TIGR00536">
    <property type="entry name" value="hemK_fam"/>
    <property type="match status" value="1"/>
</dbReference>
<evidence type="ECO:0000259" key="6">
    <source>
        <dbReference type="Pfam" id="PF05175"/>
    </source>
</evidence>
<keyword evidence="2 5" id="KW-0808">Transferase</keyword>
<dbReference type="CDD" id="cd02440">
    <property type="entry name" value="AdoMet_MTases"/>
    <property type="match status" value="1"/>
</dbReference>
<dbReference type="Gene3D" id="3.40.50.150">
    <property type="entry name" value="Vaccinia Virus protein VP39"/>
    <property type="match status" value="1"/>
</dbReference>
<evidence type="ECO:0000259" key="7">
    <source>
        <dbReference type="Pfam" id="PF17827"/>
    </source>
</evidence>
<feature type="binding site" evidence="5">
    <location>
        <position position="141"/>
    </location>
    <ligand>
        <name>S-adenosyl-L-methionine</name>
        <dbReference type="ChEBI" id="CHEBI:59789"/>
    </ligand>
</feature>
<proteinExistence type="inferred from homology"/>
<dbReference type="Gene3D" id="1.10.8.10">
    <property type="entry name" value="DNA helicase RuvA subunit, C-terminal domain"/>
    <property type="match status" value="1"/>
</dbReference>
<dbReference type="EC" id="2.1.1.297" evidence="5"/>
<dbReference type="EMBL" id="PRDS01000002">
    <property type="protein sequence ID" value="PPB81623.1"/>
    <property type="molecule type" value="Genomic_DNA"/>
</dbReference>
<dbReference type="InterPro" id="IPR050320">
    <property type="entry name" value="N5-glutamine_MTase"/>
</dbReference>
<evidence type="ECO:0000256" key="5">
    <source>
        <dbReference type="HAMAP-Rule" id="MF_02126"/>
    </source>
</evidence>
<dbReference type="PANTHER" id="PTHR18895">
    <property type="entry name" value="HEMK METHYLTRANSFERASE"/>
    <property type="match status" value="1"/>
</dbReference>
<dbReference type="InterPro" id="IPR007848">
    <property type="entry name" value="Small_mtfrase_dom"/>
</dbReference>
<dbReference type="HAMAP" id="MF_02126">
    <property type="entry name" value="RF_methyltr_PrmC"/>
    <property type="match status" value="1"/>
</dbReference>
<dbReference type="AlphaFoldDB" id="A0A2S5JJK2"/>
<dbReference type="GO" id="GO:0102559">
    <property type="term" value="F:peptide chain release factor N(5)-glutamine methyltransferase activity"/>
    <property type="evidence" value="ECO:0007669"/>
    <property type="project" value="UniProtKB-EC"/>
</dbReference>
<dbReference type="SUPFAM" id="SSF53335">
    <property type="entry name" value="S-adenosyl-L-methionine-dependent methyltransferases"/>
    <property type="match status" value="1"/>
</dbReference>
<dbReference type="PANTHER" id="PTHR18895:SF74">
    <property type="entry name" value="MTRF1L RELEASE FACTOR GLUTAMINE METHYLTRANSFERASE"/>
    <property type="match status" value="1"/>
</dbReference>
<dbReference type="GO" id="GO:0032259">
    <property type="term" value="P:methylation"/>
    <property type="evidence" value="ECO:0007669"/>
    <property type="project" value="UniProtKB-KW"/>
</dbReference>
<comment type="caution">
    <text evidence="8">The sequence shown here is derived from an EMBL/GenBank/DDBJ whole genome shotgun (WGS) entry which is preliminary data.</text>
</comment>
<keyword evidence="3 5" id="KW-0949">S-adenosyl-L-methionine</keyword>
<feature type="binding site" evidence="5">
    <location>
        <begin position="184"/>
        <end position="187"/>
    </location>
    <ligand>
        <name>substrate</name>
    </ligand>
</feature>
<dbReference type="OrthoDB" id="9800643at2"/>
<comment type="similarity">
    <text evidence="5">Belongs to the protein N5-glutamine methyltransferase family. PrmC subfamily.</text>
</comment>
<evidence type="ECO:0000313" key="9">
    <source>
        <dbReference type="Proteomes" id="UP000239736"/>
    </source>
</evidence>
<dbReference type="GO" id="GO:0003676">
    <property type="term" value="F:nucleic acid binding"/>
    <property type="evidence" value="ECO:0007669"/>
    <property type="project" value="InterPro"/>
</dbReference>
<comment type="function">
    <text evidence="5">Methylates the class 1 translation termination release factors RF1/PrfA and RF2/PrfB on the glutamine residue of the universally conserved GGQ motif.</text>
</comment>
<evidence type="ECO:0000256" key="1">
    <source>
        <dbReference type="ARBA" id="ARBA00022603"/>
    </source>
</evidence>
<feature type="domain" description="Methyltransferase small" evidence="6">
    <location>
        <begin position="98"/>
        <end position="188"/>
    </location>
</feature>
<feature type="domain" description="Release factor glutamine methyltransferase N-terminal" evidence="7">
    <location>
        <begin position="8"/>
        <end position="77"/>
    </location>
</feature>
<feature type="binding site" evidence="5">
    <location>
        <begin position="118"/>
        <end position="122"/>
    </location>
    <ligand>
        <name>S-adenosyl-L-methionine</name>
        <dbReference type="ChEBI" id="CHEBI:59789"/>
    </ligand>
</feature>
<dbReference type="InterPro" id="IPR002052">
    <property type="entry name" value="DNA_methylase_N6_adenine_CS"/>
</dbReference>
<comment type="catalytic activity">
    <reaction evidence="4 5">
        <text>L-glutaminyl-[peptide chain release factor] + S-adenosyl-L-methionine = N(5)-methyl-L-glutaminyl-[peptide chain release factor] + S-adenosyl-L-homocysteine + H(+)</text>
        <dbReference type="Rhea" id="RHEA:42896"/>
        <dbReference type="Rhea" id="RHEA-COMP:10271"/>
        <dbReference type="Rhea" id="RHEA-COMP:10272"/>
        <dbReference type="ChEBI" id="CHEBI:15378"/>
        <dbReference type="ChEBI" id="CHEBI:30011"/>
        <dbReference type="ChEBI" id="CHEBI:57856"/>
        <dbReference type="ChEBI" id="CHEBI:59789"/>
        <dbReference type="ChEBI" id="CHEBI:61891"/>
        <dbReference type="EC" id="2.1.1.297"/>
    </reaction>
</comment>
<keyword evidence="9" id="KW-1185">Reference proteome</keyword>
<keyword evidence="1 5" id="KW-0489">Methyltransferase</keyword>
<evidence type="ECO:0000256" key="3">
    <source>
        <dbReference type="ARBA" id="ARBA00022691"/>
    </source>
</evidence>
<accession>A0A2S5JJK2</accession>
<name>A0A2S5JJK2_9RHOB</name>
<dbReference type="InterPro" id="IPR004556">
    <property type="entry name" value="HemK-like"/>
</dbReference>
<organism evidence="8 9">
    <name type="scientific">Albidovulum inexpectatum</name>
    <dbReference type="NCBI Taxonomy" id="196587"/>
    <lineage>
        <taxon>Bacteria</taxon>
        <taxon>Pseudomonadati</taxon>
        <taxon>Pseudomonadota</taxon>
        <taxon>Alphaproteobacteria</taxon>
        <taxon>Rhodobacterales</taxon>
        <taxon>Paracoccaceae</taxon>
        <taxon>Albidovulum</taxon>
    </lineage>
</organism>
<gene>
    <name evidence="5" type="primary">prmC</name>
    <name evidence="8" type="ORF">LV82_00832</name>
</gene>
<dbReference type="InterPro" id="IPR019874">
    <property type="entry name" value="RF_methyltr_PrmC"/>
</dbReference>
<dbReference type="PROSITE" id="PS00092">
    <property type="entry name" value="N6_MTASE"/>
    <property type="match status" value="1"/>
</dbReference>
<dbReference type="Pfam" id="PF17827">
    <property type="entry name" value="PrmC_N"/>
    <property type="match status" value="1"/>
</dbReference>
<dbReference type="Proteomes" id="UP000239736">
    <property type="component" value="Unassembled WGS sequence"/>
</dbReference>
<feature type="binding site" evidence="5">
    <location>
        <position position="184"/>
    </location>
    <ligand>
        <name>S-adenosyl-L-methionine</name>
        <dbReference type="ChEBI" id="CHEBI:59789"/>
    </ligand>
</feature>
<reference evidence="8 9" key="1">
    <citation type="submission" date="2018-01" db="EMBL/GenBank/DDBJ databases">
        <title>Genomic Encyclopedia of Archaeal and Bacterial Type Strains, Phase II (KMG-II): from individual species to whole genera.</title>
        <authorList>
            <person name="Goeker M."/>
        </authorList>
    </citation>
    <scope>NUCLEOTIDE SEQUENCE [LARGE SCALE GENOMIC DNA]</scope>
    <source>
        <strain evidence="8 9">DSM 12048</strain>
    </source>
</reference>
<protein>
    <recommendedName>
        <fullName evidence="5">Release factor glutamine methyltransferase</fullName>
        <shortName evidence="5">RF MTase</shortName>
        <ecNumber evidence="5">2.1.1.297</ecNumber>
    </recommendedName>
    <alternativeName>
        <fullName evidence="5">N5-glutamine methyltransferase PrmC</fullName>
    </alternativeName>
    <alternativeName>
        <fullName evidence="5">Protein-(glutamine-N5) MTase PrmC</fullName>
    </alternativeName>
    <alternativeName>
        <fullName evidence="5">Protein-glutamine N-methyltransferase PrmC</fullName>
    </alternativeName>
</protein>
<evidence type="ECO:0000256" key="2">
    <source>
        <dbReference type="ARBA" id="ARBA00022679"/>
    </source>
</evidence>
<feature type="binding site" evidence="5">
    <location>
        <position position="170"/>
    </location>
    <ligand>
        <name>S-adenosyl-L-methionine</name>
        <dbReference type="ChEBI" id="CHEBI:59789"/>
    </ligand>
</feature>
<dbReference type="InterPro" id="IPR029063">
    <property type="entry name" value="SAM-dependent_MTases_sf"/>
</dbReference>
<sequence length="277" mass="29793">MAERASRLLAEAVRALRAAGIDTPERDARRLLAHAAGVAPDRVTLLLSEDLVDDQADAFRGLVARRAAREPVSQILGRREFFGLSFCVTRDTLDPRPETELLVEAALARPFQRVLDLGTGTGCILLSCLFHRPAAQGVGVDVSPAALQVARKNAAALGLSDRAEFVQSDWLTNVQGRFDLVVSNPPYISLDEMARLSPEVREWEPHLALTPGGDGLEAYRAIAAGIGRVLAPGGRVLLEIGPTQAADVCRILADADLHGIEVLRDLDGRDRVVCAQS</sequence>
<evidence type="ECO:0000313" key="8">
    <source>
        <dbReference type="EMBL" id="PPB81623.1"/>
    </source>
</evidence>
<dbReference type="NCBIfam" id="TIGR03534">
    <property type="entry name" value="RF_mod_PrmC"/>
    <property type="match status" value="1"/>
</dbReference>